<organism evidence="2">
    <name type="scientific">marine sediment metagenome</name>
    <dbReference type="NCBI Taxonomy" id="412755"/>
    <lineage>
        <taxon>unclassified sequences</taxon>
        <taxon>metagenomes</taxon>
        <taxon>ecological metagenomes</taxon>
    </lineage>
</organism>
<protein>
    <recommendedName>
        <fullName evidence="1">Uracil-DNA glycosylase-like domain-containing protein</fullName>
    </recommendedName>
</protein>
<evidence type="ECO:0000259" key="1">
    <source>
        <dbReference type="Pfam" id="PF03167"/>
    </source>
</evidence>
<sequence length="478" mass="53959">KCQKQGDFTYCPACNLKAQPWASPFVGRSGKLRNLMLEKASIHPSKVYSTNILKCRPPFNKYPYGDIQAQAEAHCIHNFLAPELKALAAREGPQPTIIAAGAQPSRVLVNLDGIKERRGYVYVTGDYPLNAQVAAEGIEWLPPVVPTIHPAFMFHGKTKNSDDEVRNLIPLTIGDYMKAMRIAKTQELRRVNVQTNNSMDLKFALDAIADEVDKAGRLTLDFEWDPDAKVRVPHVVGVGVHDVVYCVPWKDGDTDILRVFILARALTYNSKFKVVAHNGLTADFILMEELGIFESVEQFLPCLRDTMLDAHIVYPDELSKLEFWGSVVTDLCFWKDQKEVGNIFTYCGQDVYAADVLHASTDTEITDLGLEKLVPIHNHCQLALYRMHELGVKVDKNRLKAAKKEIDDERDAAIAGTPFEAMENWRSNEQIHAFFKEKKGKLPRHRVTKKETVDKFILHKWSAQGDEDASSLLTIREL</sequence>
<dbReference type="Gene3D" id="3.40.470.10">
    <property type="entry name" value="Uracil-DNA glycosylase-like domain"/>
    <property type="match status" value="1"/>
</dbReference>
<accession>A0A0F9AKX2</accession>
<dbReference type="SUPFAM" id="SSF52141">
    <property type="entry name" value="Uracil-DNA glycosylase-like"/>
    <property type="match status" value="1"/>
</dbReference>
<dbReference type="InterPro" id="IPR036895">
    <property type="entry name" value="Uracil-DNA_glycosylase-like_sf"/>
</dbReference>
<dbReference type="Pfam" id="PF03167">
    <property type="entry name" value="UDG"/>
    <property type="match status" value="1"/>
</dbReference>
<gene>
    <name evidence="2" type="ORF">LCGC14_2558030</name>
</gene>
<feature type="non-terminal residue" evidence="2">
    <location>
        <position position="478"/>
    </location>
</feature>
<dbReference type="EMBL" id="LAZR01042150">
    <property type="protein sequence ID" value="KKL10219.1"/>
    <property type="molecule type" value="Genomic_DNA"/>
</dbReference>
<feature type="domain" description="Uracil-DNA glycosylase-like" evidence="1">
    <location>
        <begin position="24"/>
        <end position="167"/>
    </location>
</feature>
<name>A0A0F9AKX2_9ZZZZ</name>
<proteinExistence type="predicted"/>
<comment type="caution">
    <text evidence="2">The sequence shown here is derived from an EMBL/GenBank/DDBJ whole genome shotgun (WGS) entry which is preliminary data.</text>
</comment>
<dbReference type="InterPro" id="IPR005122">
    <property type="entry name" value="Uracil-DNA_glycosylase-like"/>
</dbReference>
<feature type="non-terminal residue" evidence="2">
    <location>
        <position position="1"/>
    </location>
</feature>
<evidence type="ECO:0000313" key="2">
    <source>
        <dbReference type="EMBL" id="KKL10219.1"/>
    </source>
</evidence>
<dbReference type="AlphaFoldDB" id="A0A0F9AKX2"/>
<reference evidence="2" key="1">
    <citation type="journal article" date="2015" name="Nature">
        <title>Complex archaea that bridge the gap between prokaryotes and eukaryotes.</title>
        <authorList>
            <person name="Spang A."/>
            <person name="Saw J.H."/>
            <person name="Jorgensen S.L."/>
            <person name="Zaremba-Niedzwiedzka K."/>
            <person name="Martijn J."/>
            <person name="Lind A.E."/>
            <person name="van Eijk R."/>
            <person name="Schleper C."/>
            <person name="Guy L."/>
            <person name="Ettema T.J."/>
        </authorList>
    </citation>
    <scope>NUCLEOTIDE SEQUENCE</scope>
</reference>